<proteinExistence type="predicted"/>
<dbReference type="FunFam" id="1.20.1740.10:FF:000010">
    <property type="entry name" value="probable cationic amino acid transporter"/>
    <property type="match status" value="1"/>
</dbReference>
<feature type="transmembrane region" description="Helical" evidence="5">
    <location>
        <begin position="162"/>
        <end position="179"/>
    </location>
</feature>
<feature type="transmembrane region" description="Helical" evidence="5">
    <location>
        <begin position="272"/>
        <end position="298"/>
    </location>
</feature>
<evidence type="ECO:0000256" key="1">
    <source>
        <dbReference type="ARBA" id="ARBA00004141"/>
    </source>
</evidence>
<feature type="transmembrane region" description="Helical" evidence="5">
    <location>
        <begin position="395"/>
        <end position="414"/>
    </location>
</feature>
<feature type="transmembrane region" description="Helical" evidence="5">
    <location>
        <begin position="487"/>
        <end position="509"/>
    </location>
</feature>
<keyword evidence="3 5" id="KW-1133">Transmembrane helix</keyword>
<dbReference type="GO" id="GO:0097638">
    <property type="term" value="P:L-arginine import across plasma membrane"/>
    <property type="evidence" value="ECO:0007669"/>
    <property type="project" value="TreeGrafter"/>
</dbReference>
<sequence length="596" mass="65153">MTSRLINCLTRLKRQGEEDLKKTELARVLSTLDLTLLGVGSTMGVGVYVLAGQVSKDFAGPAVIISFLIAAIASIFAGFCYAEFGARVPRAGSAYAYCYFTVGEFLAFIIGWNLILEYIIGAASVTKGLSSYIDELIGGHISKFLRELCPIDITFFGEYPDFFAFAIVLVTSVGLAFGMKESSLMNNICTGLNLSVVLFVIIAGSLKADIKNWYIRKEDIPEGVNGGEGGFTPFGILGIIKGAAICFYGFIGFDCIATTGEEAKTPQKSIPLAVIGSLTIIFLAYFSMSTVLTLMVPYYDQNPNAPFTVAFDRLGWDFAKWIVSIGAVFGLFPSLLGSLIPLPRIIYAMAADGLLFRYLGRVNDRFHSPMVGTIISGFLTGLMALFFNLAQLVDMMSIGTLIAYTIVAACVLMLRYRKTEEDGTEHETEGGRSSIVKLKSQIFNSDGLKRPTAYSSALVTWMVLLFCVLCLAIMSMVAFFAEELGKGHVFITVSFGVLSILAIVIVISIGMQPKSKTRPFFMVPLVPVIPCVSIFINFYLALMLDIATWLRFGVWIIVGILIYFTYGIWHSVERTKQIAGSEMTVATDLTETCKKK</sequence>
<gene>
    <name evidence="7" type="ORF">PYX00_010274</name>
</gene>
<feature type="transmembrane region" description="Helical" evidence="5">
    <location>
        <begin position="191"/>
        <end position="210"/>
    </location>
</feature>
<dbReference type="PIRSF" id="PIRSF006060">
    <property type="entry name" value="AA_transporter"/>
    <property type="match status" value="1"/>
</dbReference>
<feature type="transmembrane region" description="Helical" evidence="5">
    <location>
        <begin position="521"/>
        <end position="542"/>
    </location>
</feature>
<dbReference type="GO" id="GO:0005886">
    <property type="term" value="C:plasma membrane"/>
    <property type="evidence" value="ECO:0007669"/>
    <property type="project" value="TreeGrafter"/>
</dbReference>
<evidence type="ECO:0000256" key="4">
    <source>
        <dbReference type="ARBA" id="ARBA00023136"/>
    </source>
</evidence>
<evidence type="ECO:0000256" key="5">
    <source>
        <dbReference type="SAM" id="Phobius"/>
    </source>
</evidence>
<evidence type="ECO:0000256" key="3">
    <source>
        <dbReference type="ARBA" id="ARBA00022989"/>
    </source>
</evidence>
<dbReference type="Pfam" id="PF13520">
    <property type="entry name" value="AA_permease_2"/>
    <property type="match status" value="1"/>
</dbReference>
<feature type="transmembrane region" description="Helical" evidence="5">
    <location>
        <begin position="94"/>
        <end position="115"/>
    </location>
</feature>
<dbReference type="GO" id="GO:0061459">
    <property type="term" value="F:L-arginine transmembrane transporter activity"/>
    <property type="evidence" value="ECO:0007669"/>
    <property type="project" value="TreeGrafter"/>
</dbReference>
<organism evidence="7">
    <name type="scientific">Menopon gallinae</name>
    <name type="common">poultry shaft louse</name>
    <dbReference type="NCBI Taxonomy" id="328185"/>
    <lineage>
        <taxon>Eukaryota</taxon>
        <taxon>Metazoa</taxon>
        <taxon>Ecdysozoa</taxon>
        <taxon>Arthropoda</taxon>
        <taxon>Hexapoda</taxon>
        <taxon>Insecta</taxon>
        <taxon>Pterygota</taxon>
        <taxon>Neoptera</taxon>
        <taxon>Paraneoptera</taxon>
        <taxon>Psocodea</taxon>
        <taxon>Troctomorpha</taxon>
        <taxon>Phthiraptera</taxon>
        <taxon>Amblycera</taxon>
        <taxon>Menoponidae</taxon>
        <taxon>Menopon</taxon>
    </lineage>
</organism>
<dbReference type="PANTHER" id="PTHR43243">
    <property type="entry name" value="INNER MEMBRANE TRANSPORTER YGJI-RELATED"/>
    <property type="match status" value="1"/>
</dbReference>
<keyword evidence="4 5" id="KW-0472">Membrane</keyword>
<evidence type="ECO:0000256" key="2">
    <source>
        <dbReference type="ARBA" id="ARBA00022692"/>
    </source>
</evidence>
<dbReference type="EMBL" id="JARGDH010000005">
    <property type="protein sequence ID" value="KAL0268257.1"/>
    <property type="molecule type" value="Genomic_DNA"/>
</dbReference>
<evidence type="ECO:0000313" key="7">
    <source>
        <dbReference type="EMBL" id="KAL0268257.1"/>
    </source>
</evidence>
<evidence type="ECO:0000259" key="6">
    <source>
        <dbReference type="Pfam" id="PF13906"/>
    </source>
</evidence>
<feature type="transmembrane region" description="Helical" evidence="5">
    <location>
        <begin position="458"/>
        <end position="481"/>
    </location>
</feature>
<comment type="subcellular location">
    <subcellularLocation>
        <location evidence="1">Membrane</location>
        <topology evidence="1">Multi-pass membrane protein</topology>
    </subcellularLocation>
</comment>
<dbReference type="InterPro" id="IPR002293">
    <property type="entry name" value="AA/rel_permease1"/>
</dbReference>
<accession>A0AAW2HEZ4</accession>
<feature type="transmembrane region" description="Helical" evidence="5">
    <location>
        <begin position="548"/>
        <end position="569"/>
    </location>
</feature>
<dbReference type="AlphaFoldDB" id="A0AAW2HEZ4"/>
<feature type="domain" description="Cationic amino acid transporter C-terminal" evidence="6">
    <location>
        <begin position="521"/>
        <end position="571"/>
    </location>
</feature>
<keyword evidence="2 5" id="KW-0812">Transmembrane</keyword>
<dbReference type="GO" id="GO:0015189">
    <property type="term" value="F:L-lysine transmembrane transporter activity"/>
    <property type="evidence" value="ECO:0007669"/>
    <property type="project" value="TreeGrafter"/>
</dbReference>
<dbReference type="InterPro" id="IPR029485">
    <property type="entry name" value="CAT_C"/>
</dbReference>
<feature type="transmembrane region" description="Helical" evidence="5">
    <location>
        <begin position="368"/>
        <end position="389"/>
    </location>
</feature>
<dbReference type="Pfam" id="PF13906">
    <property type="entry name" value="AA_permease_C"/>
    <property type="match status" value="1"/>
</dbReference>
<feature type="transmembrane region" description="Helical" evidence="5">
    <location>
        <begin position="318"/>
        <end position="347"/>
    </location>
</feature>
<comment type="caution">
    <text evidence="7">The sequence shown here is derived from an EMBL/GenBank/DDBJ whole genome shotgun (WGS) entry which is preliminary data.</text>
</comment>
<feature type="transmembrane region" description="Helical" evidence="5">
    <location>
        <begin position="230"/>
        <end position="251"/>
    </location>
</feature>
<name>A0AAW2HEZ4_9NEOP</name>
<feature type="transmembrane region" description="Helical" evidence="5">
    <location>
        <begin position="63"/>
        <end position="82"/>
    </location>
</feature>
<dbReference type="GO" id="GO:0000064">
    <property type="term" value="F:L-ornithine transmembrane transporter activity"/>
    <property type="evidence" value="ECO:0007669"/>
    <property type="project" value="TreeGrafter"/>
</dbReference>
<dbReference type="Gene3D" id="1.20.1740.10">
    <property type="entry name" value="Amino acid/polyamine transporter I"/>
    <property type="match status" value="1"/>
</dbReference>
<protein>
    <recommendedName>
        <fullName evidence="6">Cationic amino acid transporter C-terminal domain-containing protein</fullName>
    </recommendedName>
</protein>
<feature type="transmembrane region" description="Helical" evidence="5">
    <location>
        <begin position="31"/>
        <end position="51"/>
    </location>
</feature>
<dbReference type="PANTHER" id="PTHR43243:SF105">
    <property type="entry name" value="CATIONIC AMINO ACID TRANSPORTER C-TERMINAL DOMAIN-CONTAINING PROTEIN"/>
    <property type="match status" value="1"/>
</dbReference>
<reference evidence="7" key="1">
    <citation type="journal article" date="2024" name="Gigascience">
        <title>Chromosome-level genome of the poultry shaft louse Menopon gallinae provides insight into the host-switching and adaptive evolution of parasitic lice.</title>
        <authorList>
            <person name="Xu Y."/>
            <person name="Ma L."/>
            <person name="Liu S."/>
            <person name="Liang Y."/>
            <person name="Liu Q."/>
            <person name="He Z."/>
            <person name="Tian L."/>
            <person name="Duan Y."/>
            <person name="Cai W."/>
            <person name="Li H."/>
            <person name="Song F."/>
        </authorList>
    </citation>
    <scope>NUCLEOTIDE SEQUENCE</scope>
    <source>
        <strain evidence="7">Cailab_2023a</strain>
    </source>
</reference>